<dbReference type="InterPro" id="IPR001279">
    <property type="entry name" value="Metallo-B-lactamas"/>
</dbReference>
<dbReference type="InterPro" id="IPR052159">
    <property type="entry name" value="Competence_DNA_uptake"/>
</dbReference>
<evidence type="ECO:0000313" key="2">
    <source>
        <dbReference type="EMBL" id="MBC8545104.1"/>
    </source>
</evidence>
<dbReference type="CDD" id="cd07731">
    <property type="entry name" value="ComA-like_MBL-fold"/>
    <property type="match status" value="1"/>
</dbReference>
<dbReference type="Gene3D" id="3.60.15.10">
    <property type="entry name" value="Ribonuclease Z/Hydroxyacylglutathione hydrolase-like"/>
    <property type="match status" value="1"/>
</dbReference>
<accession>A0A926I2B0</accession>
<dbReference type="EMBL" id="JACRSQ010000046">
    <property type="protein sequence ID" value="MBC8545104.1"/>
    <property type="molecule type" value="Genomic_DNA"/>
</dbReference>
<dbReference type="PANTHER" id="PTHR30619:SF7">
    <property type="entry name" value="BETA-LACTAMASE DOMAIN PROTEIN"/>
    <property type="match status" value="1"/>
</dbReference>
<dbReference type="PANTHER" id="PTHR30619">
    <property type="entry name" value="DNA INTERNALIZATION/COMPETENCE PROTEIN COMEC/REC2"/>
    <property type="match status" value="1"/>
</dbReference>
<dbReference type="SUPFAM" id="SSF57884">
    <property type="entry name" value="Ada DNA repair protein, N-terminal domain (N-Ada 10)"/>
    <property type="match status" value="1"/>
</dbReference>
<dbReference type="Pfam" id="PF00753">
    <property type="entry name" value="Lactamase_B"/>
    <property type="match status" value="1"/>
</dbReference>
<evidence type="ECO:0000313" key="3">
    <source>
        <dbReference type="Proteomes" id="UP000657006"/>
    </source>
</evidence>
<dbReference type="SUPFAM" id="SSF56281">
    <property type="entry name" value="Metallo-hydrolase/oxidoreductase"/>
    <property type="match status" value="1"/>
</dbReference>
<feature type="domain" description="Metallo-beta-lactamase" evidence="1">
    <location>
        <begin position="59"/>
        <end position="252"/>
    </location>
</feature>
<proteinExistence type="predicted"/>
<comment type="caution">
    <text evidence="2">The sequence shown here is derived from an EMBL/GenBank/DDBJ whole genome shotgun (WGS) entry which is preliminary data.</text>
</comment>
<dbReference type="Gene3D" id="3.40.10.10">
    <property type="entry name" value="DNA Methylphosphotriester Repair Domain"/>
    <property type="match status" value="1"/>
</dbReference>
<evidence type="ECO:0000259" key="1">
    <source>
        <dbReference type="SMART" id="SM00849"/>
    </source>
</evidence>
<reference evidence="2" key="1">
    <citation type="submission" date="2020-08" db="EMBL/GenBank/DDBJ databases">
        <title>Genome public.</title>
        <authorList>
            <person name="Liu C."/>
            <person name="Sun Q."/>
        </authorList>
    </citation>
    <scope>NUCLEOTIDE SEQUENCE</scope>
    <source>
        <strain evidence="2">NSJ-32</strain>
    </source>
</reference>
<dbReference type="SMART" id="SM00849">
    <property type="entry name" value="Lactamase_B"/>
    <property type="match status" value="1"/>
</dbReference>
<name>A0A926I2B0_9FIRM</name>
<dbReference type="Proteomes" id="UP000657006">
    <property type="component" value="Unassembled WGS sequence"/>
</dbReference>
<sequence>MTFVLCCYLMVLGGCGARQGEALAPPGYDQNAELEQESISAQAPDGLESLTIQFLDVGQADCILFTTASNEAMLIDAGNNADGEGIVQYLREQGVEGLRYVIGTHPHEDHIGGLDDVIRAFPIEELMMPKVMTQTVTFESVLDAAMEKGLSITAPGVGDVFTFGEGSYQILSIGEDEESLNSSSIVIRMTYGDLHFIFTGDAEQDAEERMLNSGLPLSADILKVGHHGSETSSSADFLQAVAPRDCVISVGKDNAYGHPATSVLERLEPEHTYRTDQLGTVVVTTDGQQYEIHWKQTEIDGNGGLPGNPAESGSDIQGAKVYVTESGKKYHRETCSSLKNSKIPMSLEEAKAKGYEPCGTCNPQE</sequence>
<protein>
    <submittedName>
        <fullName evidence="2">MBL fold metallo-hydrolase</fullName>
    </submittedName>
</protein>
<organism evidence="2 3">
    <name type="scientific">Bianquea renquensis</name>
    <dbReference type="NCBI Taxonomy" id="2763661"/>
    <lineage>
        <taxon>Bacteria</taxon>
        <taxon>Bacillati</taxon>
        <taxon>Bacillota</taxon>
        <taxon>Clostridia</taxon>
        <taxon>Eubacteriales</taxon>
        <taxon>Bianqueaceae</taxon>
        <taxon>Bianquea</taxon>
    </lineage>
</organism>
<dbReference type="AlphaFoldDB" id="A0A926I2B0"/>
<dbReference type="InterPro" id="IPR036866">
    <property type="entry name" value="RibonucZ/Hydroxyglut_hydro"/>
</dbReference>
<dbReference type="InterPro" id="IPR035451">
    <property type="entry name" value="Ada-like_dom_sf"/>
</dbReference>
<gene>
    <name evidence="2" type="ORF">H8730_16310</name>
</gene>
<keyword evidence="3" id="KW-1185">Reference proteome</keyword>
<dbReference type="InterPro" id="IPR035681">
    <property type="entry name" value="ComA-like_MBL"/>
</dbReference>